<dbReference type="EMBL" id="MLCF01000011">
    <property type="protein sequence ID" value="OIV38820.1"/>
    <property type="molecule type" value="Genomic_DNA"/>
</dbReference>
<keyword evidence="3" id="KW-1185">Reference proteome</keyword>
<dbReference type="RefSeq" id="WP_071655153.1">
    <property type="nucleotide sequence ID" value="NZ_MLCF01000011.1"/>
</dbReference>
<accession>A0A1J7CBD6</accession>
<protein>
    <submittedName>
        <fullName evidence="2">Uncharacterized protein</fullName>
    </submittedName>
</protein>
<evidence type="ECO:0000313" key="2">
    <source>
        <dbReference type="EMBL" id="OIV38820.1"/>
    </source>
</evidence>
<organism evidence="2 3">
    <name type="scientific">Mangrovactinospora gilvigrisea</name>
    <dbReference type="NCBI Taxonomy" id="1428644"/>
    <lineage>
        <taxon>Bacteria</taxon>
        <taxon>Bacillati</taxon>
        <taxon>Actinomycetota</taxon>
        <taxon>Actinomycetes</taxon>
        <taxon>Kitasatosporales</taxon>
        <taxon>Streptomycetaceae</taxon>
        <taxon>Mangrovactinospora</taxon>
    </lineage>
</organism>
<feature type="transmembrane region" description="Helical" evidence="1">
    <location>
        <begin position="257"/>
        <end position="274"/>
    </location>
</feature>
<evidence type="ECO:0000256" key="1">
    <source>
        <dbReference type="SAM" id="Phobius"/>
    </source>
</evidence>
<dbReference type="Proteomes" id="UP000243342">
    <property type="component" value="Unassembled WGS sequence"/>
</dbReference>
<feature type="transmembrane region" description="Helical" evidence="1">
    <location>
        <begin position="70"/>
        <end position="94"/>
    </location>
</feature>
<gene>
    <name evidence="2" type="ORF">BIV57_03505</name>
</gene>
<evidence type="ECO:0000313" key="3">
    <source>
        <dbReference type="Proteomes" id="UP000243342"/>
    </source>
</evidence>
<keyword evidence="1" id="KW-0812">Transmembrane</keyword>
<feature type="transmembrane region" description="Helical" evidence="1">
    <location>
        <begin position="280"/>
        <end position="298"/>
    </location>
</feature>
<dbReference type="STRING" id="1428644.BIV57_03505"/>
<dbReference type="AlphaFoldDB" id="A0A1J7CBD6"/>
<feature type="transmembrane region" description="Helical" evidence="1">
    <location>
        <begin position="106"/>
        <end position="128"/>
    </location>
</feature>
<keyword evidence="1" id="KW-0472">Membrane</keyword>
<dbReference type="OrthoDB" id="4213730at2"/>
<feature type="transmembrane region" description="Helical" evidence="1">
    <location>
        <begin position="135"/>
        <end position="153"/>
    </location>
</feature>
<keyword evidence="1" id="KW-1133">Transmembrane helix</keyword>
<comment type="caution">
    <text evidence="2">The sequence shown here is derived from an EMBL/GenBank/DDBJ whole genome shotgun (WGS) entry which is preliminary data.</text>
</comment>
<sequence length="316" mass="32342">MSLAHSTVNAALRLTPAAYRRERGDEIAGVFAATADGAGTWSVWREALDVAGHLLRVRLRLTSRHPGGRFAAALGPLLAAAAVVPMMVGTFYSVTMLSDPGWHTDAAYGAQLATFVLGAALLVTLLAGRWGAARLVAVPLLLVGCWGKAGWMLGSGSSASGVLFAVASLLPFVLGLLGLLAAPTDLLPKTAARRVPPLLALLAAAFLADRGTLTVLLFLMTHQDQTPAFGPVVRVAMDIAAVAMPLALAVSRRWLPLAALVLAVGLPLAAQSGAPAELALLIDTALFAAGAGLGVWAVRRRGTGAGTGTGGDGRAW</sequence>
<feature type="transmembrane region" description="Helical" evidence="1">
    <location>
        <begin position="159"/>
        <end position="183"/>
    </location>
</feature>
<reference evidence="2 3" key="1">
    <citation type="submission" date="2016-10" db="EMBL/GenBank/DDBJ databases">
        <title>Genome sequence of Streptomyces gilvigriseus MUSC 26.</title>
        <authorList>
            <person name="Lee L.-H."/>
            <person name="Ser H.-L."/>
        </authorList>
    </citation>
    <scope>NUCLEOTIDE SEQUENCE [LARGE SCALE GENOMIC DNA]</scope>
    <source>
        <strain evidence="2 3">MUSC 26</strain>
    </source>
</reference>
<feature type="transmembrane region" description="Helical" evidence="1">
    <location>
        <begin position="195"/>
        <end position="220"/>
    </location>
</feature>
<feature type="transmembrane region" description="Helical" evidence="1">
    <location>
        <begin position="232"/>
        <end position="250"/>
    </location>
</feature>
<name>A0A1J7CBD6_9ACTN</name>
<proteinExistence type="predicted"/>